<proteinExistence type="predicted"/>
<evidence type="ECO:0000256" key="1">
    <source>
        <dbReference type="SAM" id="MobiDB-lite"/>
    </source>
</evidence>
<evidence type="ECO:0000313" key="3">
    <source>
        <dbReference type="EMBL" id="SMX36679.1"/>
    </source>
</evidence>
<reference evidence="3 4" key="1">
    <citation type="submission" date="2017-05" db="EMBL/GenBank/DDBJ databases">
        <authorList>
            <person name="Song R."/>
            <person name="Chenine A.L."/>
            <person name="Ruprecht R.M."/>
        </authorList>
    </citation>
    <scope>NUCLEOTIDE SEQUENCE [LARGE SCALE GENOMIC DNA]</scope>
    <source>
        <strain evidence="3 4">CECT 8898</strain>
    </source>
</reference>
<sequence>MRSLTTMVVILAGLTLASCGKLPFGKEAARADATPPPGTTRPQARPEAVDARQPPPNARTAEQFDTTTAEERRKAAAAPAAAAEKLLGETVASLGDPVRPGFWLETPLVSAPQKGRVLNPATGKSAQVDLIPIDGPPTAGSRLSLAAMRLVEAPLTALPTLRVFAGG</sequence>
<dbReference type="PROSITE" id="PS51257">
    <property type="entry name" value="PROKAR_LIPOPROTEIN"/>
    <property type="match status" value="1"/>
</dbReference>
<evidence type="ECO:0008006" key="5">
    <source>
        <dbReference type="Google" id="ProtNLM"/>
    </source>
</evidence>
<evidence type="ECO:0000256" key="2">
    <source>
        <dbReference type="SAM" id="SignalP"/>
    </source>
</evidence>
<gene>
    <name evidence="3" type="ORF">MAA8898_00972</name>
</gene>
<dbReference type="EMBL" id="FXYF01000002">
    <property type="protein sequence ID" value="SMX36679.1"/>
    <property type="molecule type" value="Genomic_DNA"/>
</dbReference>
<feature type="signal peptide" evidence="2">
    <location>
        <begin position="1"/>
        <end position="17"/>
    </location>
</feature>
<accession>A0A238K1A2</accession>
<keyword evidence="2" id="KW-0732">Signal</keyword>
<dbReference type="AlphaFoldDB" id="A0A238K1A2"/>
<organism evidence="3 4">
    <name type="scientific">Maliponia aquimaris</name>
    <dbReference type="NCBI Taxonomy" id="1673631"/>
    <lineage>
        <taxon>Bacteria</taxon>
        <taxon>Pseudomonadati</taxon>
        <taxon>Pseudomonadota</taxon>
        <taxon>Alphaproteobacteria</taxon>
        <taxon>Rhodobacterales</taxon>
        <taxon>Paracoccaceae</taxon>
        <taxon>Maliponia</taxon>
    </lineage>
</organism>
<keyword evidence="4" id="KW-1185">Reference proteome</keyword>
<evidence type="ECO:0000313" key="4">
    <source>
        <dbReference type="Proteomes" id="UP000207598"/>
    </source>
</evidence>
<feature type="region of interest" description="Disordered" evidence="1">
    <location>
        <begin position="28"/>
        <end position="76"/>
    </location>
</feature>
<dbReference type="Proteomes" id="UP000207598">
    <property type="component" value="Unassembled WGS sequence"/>
</dbReference>
<protein>
    <recommendedName>
        <fullName evidence="5">D-galactarate dehydratase</fullName>
    </recommendedName>
</protein>
<name>A0A238K1A2_9RHOB</name>
<feature type="chain" id="PRO_5013348456" description="D-galactarate dehydratase" evidence="2">
    <location>
        <begin position="18"/>
        <end position="167"/>
    </location>
</feature>